<name>A0A0W0FC24_MONRR</name>
<keyword evidence="3" id="KW-0812">Transmembrane</keyword>
<dbReference type="eggNOG" id="KOG2084">
    <property type="taxonomic scope" value="Eukaryota"/>
</dbReference>
<sequence length="501" mass="55255">MSQVGAGEQLSLQGPDFHLPAAMSFYRALRVYPSPVELMVIYQKTVPEPIFKLVIELTNLDVSSPSSPHSSTDDLDDETSPVRGGPPSETSSQEWDKVKDRVEGYYDHFPPKSLGVEVGTRPNPSNGTLRKVLVLSKDVKAGEVIYKEHPIVGVLDFDIQAAGTHCSHCMRAIEPSQGIKVPSDPLSSVYCSTDCHSAAKSQSHSLLFSLERPLPEEIPTEPVTPDQLEARRKVQTQYVDYIKKTGKAGPLLVGRFIARQVALETSKLIPGTSPVKNAKNDFVDADGGDYLLADHLERLRFLELQPPKEEVELITEVLKSVLPGLESFVTDERYAVLLGKMAYNAFGVSYDGGRDDKPATDARPEDLERTRTPVGTSRQIGTAIYTVASYLSHSCDPNARPSFTGTSELQLIANKDLKKGDELTVSFVDCTMHEGESVQDARRRRRMELARGWRFACGCEKCIEEAKELGLESGDAKSEAKDESKVEQAYSNYEKNEATTL</sequence>
<gene>
    <name evidence="10" type="ORF">WG66_13538</name>
</gene>
<dbReference type="InterPro" id="IPR046341">
    <property type="entry name" value="SET_dom_sf"/>
</dbReference>
<comment type="caution">
    <text evidence="10">The sequence shown here is derived from an EMBL/GenBank/DDBJ whole genome shotgun (WGS) entry which is preliminary data.</text>
</comment>
<evidence type="ECO:0000313" key="11">
    <source>
        <dbReference type="Proteomes" id="UP000054988"/>
    </source>
</evidence>
<evidence type="ECO:0000313" key="10">
    <source>
        <dbReference type="EMBL" id="KTB33900.1"/>
    </source>
</evidence>
<feature type="domain" description="SET" evidence="9">
    <location>
        <begin position="114"/>
        <end position="428"/>
    </location>
</feature>
<keyword evidence="7" id="KW-0472">Membrane</keyword>
<dbReference type="SUPFAM" id="SSF47157">
    <property type="entry name" value="Mitochondrial import receptor subunit Tom20"/>
    <property type="match status" value="1"/>
</dbReference>
<keyword evidence="6" id="KW-0496">Mitochondrion</keyword>
<dbReference type="PANTHER" id="PTHR12197">
    <property type="entry name" value="HISTONE-LYSINE N-METHYLTRANSFERASE SMYD"/>
    <property type="match status" value="1"/>
</dbReference>
<feature type="region of interest" description="Disordered" evidence="8">
    <location>
        <begin position="62"/>
        <end position="96"/>
    </location>
</feature>
<dbReference type="GO" id="GO:0006886">
    <property type="term" value="P:intracellular protein transport"/>
    <property type="evidence" value="ECO:0007669"/>
    <property type="project" value="InterPro"/>
</dbReference>
<dbReference type="Pfam" id="PF02064">
    <property type="entry name" value="MAS20"/>
    <property type="match status" value="1"/>
</dbReference>
<dbReference type="Gene3D" id="2.170.270.10">
    <property type="entry name" value="SET domain"/>
    <property type="match status" value="1"/>
</dbReference>
<evidence type="ECO:0000256" key="1">
    <source>
        <dbReference type="ARBA" id="ARBA00004572"/>
    </source>
</evidence>
<reference evidence="10 11" key="1">
    <citation type="submission" date="2015-12" db="EMBL/GenBank/DDBJ databases">
        <title>Draft genome sequence of Moniliophthora roreri, the causal agent of frosty pod rot of cacao.</title>
        <authorList>
            <person name="Aime M.C."/>
            <person name="Diaz-Valderrama J.R."/>
            <person name="Kijpornyongpan T."/>
            <person name="Phillips-Mora W."/>
        </authorList>
    </citation>
    <scope>NUCLEOTIDE SEQUENCE [LARGE SCALE GENOMIC DNA]</scope>
    <source>
        <strain evidence="10 11">MCA 2952</strain>
    </source>
</reference>
<evidence type="ECO:0000259" key="9">
    <source>
        <dbReference type="PROSITE" id="PS50280"/>
    </source>
</evidence>
<comment type="similarity">
    <text evidence="2">Belongs to the Tom20 family.</text>
</comment>
<evidence type="ECO:0000256" key="3">
    <source>
        <dbReference type="ARBA" id="ARBA00022692"/>
    </source>
</evidence>
<dbReference type="InterPro" id="IPR002056">
    <property type="entry name" value="MAS20"/>
</dbReference>
<dbReference type="InterPro" id="IPR023392">
    <property type="entry name" value="Tom20_dom_sf"/>
</dbReference>
<dbReference type="AlphaFoldDB" id="A0A0W0FC24"/>
<feature type="compositionally biased region" description="Basic and acidic residues" evidence="8">
    <location>
        <begin position="353"/>
        <end position="371"/>
    </location>
</feature>
<dbReference type="InterPro" id="IPR001214">
    <property type="entry name" value="SET_dom"/>
</dbReference>
<comment type="subcellular location">
    <subcellularLocation>
        <location evidence="1">Mitochondrion outer membrane</location>
        <topology evidence="1">Single-pass membrane protein</topology>
    </subcellularLocation>
</comment>
<dbReference type="PROSITE" id="PS50280">
    <property type="entry name" value="SET"/>
    <property type="match status" value="1"/>
</dbReference>
<dbReference type="Pfam" id="PF00856">
    <property type="entry name" value="SET"/>
    <property type="match status" value="1"/>
</dbReference>
<evidence type="ECO:0000256" key="7">
    <source>
        <dbReference type="ARBA" id="ARBA00023136"/>
    </source>
</evidence>
<evidence type="ECO:0000256" key="4">
    <source>
        <dbReference type="ARBA" id="ARBA00022787"/>
    </source>
</evidence>
<dbReference type="GO" id="GO:0005742">
    <property type="term" value="C:mitochondrial outer membrane translocase complex"/>
    <property type="evidence" value="ECO:0007669"/>
    <property type="project" value="InterPro"/>
</dbReference>
<feature type="compositionally biased region" description="Basic and acidic residues" evidence="8">
    <location>
        <begin position="470"/>
        <end position="486"/>
    </location>
</feature>
<evidence type="ECO:0000256" key="6">
    <source>
        <dbReference type="ARBA" id="ARBA00023128"/>
    </source>
</evidence>
<evidence type="ECO:0000256" key="5">
    <source>
        <dbReference type="ARBA" id="ARBA00022989"/>
    </source>
</evidence>
<dbReference type="Gene3D" id="1.20.960.10">
    <property type="entry name" value="Mitochondrial outer membrane translocase complex, subunit Tom20 domain"/>
    <property type="match status" value="1"/>
</dbReference>
<dbReference type="InterPro" id="IPR050869">
    <property type="entry name" value="H3K4_H4K5_MeTrfase"/>
</dbReference>
<evidence type="ECO:0000256" key="8">
    <source>
        <dbReference type="SAM" id="MobiDB-lite"/>
    </source>
</evidence>
<keyword evidence="4" id="KW-1000">Mitochondrion outer membrane</keyword>
<feature type="region of interest" description="Disordered" evidence="8">
    <location>
        <begin position="353"/>
        <end position="375"/>
    </location>
</feature>
<dbReference type="EMBL" id="LATX01002124">
    <property type="protein sequence ID" value="KTB33900.1"/>
    <property type="molecule type" value="Genomic_DNA"/>
</dbReference>
<dbReference type="CDD" id="cd20071">
    <property type="entry name" value="SET_SMYD"/>
    <property type="match status" value="1"/>
</dbReference>
<dbReference type="GO" id="GO:0006605">
    <property type="term" value="P:protein targeting"/>
    <property type="evidence" value="ECO:0007669"/>
    <property type="project" value="InterPro"/>
</dbReference>
<protein>
    <recommendedName>
        <fullName evidence="9">SET domain-containing protein</fullName>
    </recommendedName>
</protein>
<evidence type="ECO:0000256" key="2">
    <source>
        <dbReference type="ARBA" id="ARBA00005792"/>
    </source>
</evidence>
<dbReference type="SUPFAM" id="SSF82199">
    <property type="entry name" value="SET domain"/>
    <property type="match status" value="1"/>
</dbReference>
<keyword evidence="5" id="KW-1133">Transmembrane helix</keyword>
<dbReference type="eggNOG" id="KOG4056">
    <property type="taxonomic scope" value="Eukaryota"/>
</dbReference>
<feature type="region of interest" description="Disordered" evidence="8">
    <location>
        <begin position="470"/>
        <end position="501"/>
    </location>
</feature>
<accession>A0A0W0FC24</accession>
<dbReference type="Proteomes" id="UP000054988">
    <property type="component" value="Unassembled WGS sequence"/>
</dbReference>
<proteinExistence type="inferred from homology"/>
<organism evidence="10 11">
    <name type="scientific">Moniliophthora roreri</name>
    <name type="common">Frosty pod rot fungus</name>
    <name type="synonym">Monilia roreri</name>
    <dbReference type="NCBI Taxonomy" id="221103"/>
    <lineage>
        <taxon>Eukaryota</taxon>
        <taxon>Fungi</taxon>
        <taxon>Dikarya</taxon>
        <taxon>Basidiomycota</taxon>
        <taxon>Agaricomycotina</taxon>
        <taxon>Agaricomycetes</taxon>
        <taxon>Agaricomycetidae</taxon>
        <taxon>Agaricales</taxon>
        <taxon>Marasmiineae</taxon>
        <taxon>Marasmiaceae</taxon>
        <taxon>Moniliophthora</taxon>
    </lineage>
</organism>